<dbReference type="OrthoDB" id="1214732at2"/>
<evidence type="ECO:0000313" key="2">
    <source>
        <dbReference type="EMBL" id="RWY46230.1"/>
    </source>
</evidence>
<name>A0A3S3WXX6_9SPHI</name>
<reference evidence="2 3" key="1">
    <citation type="submission" date="2019-01" db="EMBL/GenBank/DDBJ databases">
        <title>Mucilaginibacter antarcticum sp. nov., isolated from antarctic soil.</title>
        <authorList>
            <person name="Yan Y.-Q."/>
            <person name="Du Z.-J."/>
        </authorList>
    </citation>
    <scope>NUCLEOTIDE SEQUENCE [LARGE SCALE GENOMIC DNA]</scope>
    <source>
        <strain evidence="2 3">F01003</strain>
    </source>
</reference>
<proteinExistence type="predicted"/>
<accession>A0A3S3WXX6</accession>
<evidence type="ECO:0000256" key="1">
    <source>
        <dbReference type="SAM" id="SignalP"/>
    </source>
</evidence>
<dbReference type="RefSeq" id="WP_128536345.1">
    <property type="nucleotide sequence ID" value="NZ_SBIW01000030.1"/>
</dbReference>
<keyword evidence="3" id="KW-1185">Reference proteome</keyword>
<protein>
    <submittedName>
        <fullName evidence="2">Uncharacterized protein</fullName>
    </submittedName>
</protein>
<sequence length="725" mass="82530">MKTLLNLLALIALPVCCMAQITIKDTAKLPFLKEAVERSFKQAPPFTGSRLDSIGHELRRGDMHALFAITPYLDSLNQLTRFLGYHILKPTQGSIALDLIEENVSFLPSEITLGNKLSSANWLAFLNGNFNKIQFDKDASVFLLTPMVQRGVEFEALEITHLRRGDLNRASGRLLNLPWLKGGNIDLIIGQHDPYALYKIAAALYRNRYRFDEYHNDAADYINLLQLLTGVDIGVKSEKGEITHHIETDFYTPSRENLLIYFAKNYEAFQWDLAQHRFVNSGLKVANVSSEAVYFEMLLSKTDSTAMNAFIKLTNCDPVKVSALTSVYYKANISANYALPPYRFLKQLTLLTKYCRENKIDFSGSADLQKRIFAFNEELSFQKRRRMEDAMINSLTPNELTALEYWSLVYESVSNLNYSSGRVLDTWYSKNWGKIISDKSQLSLFLKKTALFRNLSISGFCYTYLAKFNNGNAKTLAALKGLSSADEQIEQQKRLAIGIVQAPKALLPETQKYNGGNYDAEIKNLAKAFEATIKNAKDTTARNDSISKLFAKINYKQIDTAFCLVEHFNFKWAGEKYSFMDRDFGFFLEDFNSANVRKEFLSVFRSRSEYETYAYYLKKAGVDYHNPNQTLNYDKIYDILKYNVITAFVGGGGGWKLDNEVYAVIKLLELKFETHLGYPGKLCNSGNSNGCHASGRAKEWMAYLKAKGLLKTKHSEPYSFSYFDN</sequence>
<feature type="signal peptide" evidence="1">
    <location>
        <begin position="1"/>
        <end position="19"/>
    </location>
</feature>
<evidence type="ECO:0000313" key="3">
    <source>
        <dbReference type="Proteomes" id="UP000286701"/>
    </source>
</evidence>
<dbReference type="AlphaFoldDB" id="A0A3S3WXX6"/>
<dbReference type="Proteomes" id="UP000286701">
    <property type="component" value="Unassembled WGS sequence"/>
</dbReference>
<feature type="chain" id="PRO_5018651934" evidence="1">
    <location>
        <begin position="20"/>
        <end position="725"/>
    </location>
</feature>
<dbReference type="EMBL" id="SBIW01000030">
    <property type="protein sequence ID" value="RWY46230.1"/>
    <property type="molecule type" value="Genomic_DNA"/>
</dbReference>
<comment type="caution">
    <text evidence="2">The sequence shown here is derived from an EMBL/GenBank/DDBJ whole genome shotgun (WGS) entry which is preliminary data.</text>
</comment>
<gene>
    <name evidence="2" type="ORF">EPL05_23050</name>
</gene>
<keyword evidence="1" id="KW-0732">Signal</keyword>
<organism evidence="2 3">
    <name type="scientific">Mucilaginibacter gilvus</name>
    <dbReference type="NCBI Taxonomy" id="2305909"/>
    <lineage>
        <taxon>Bacteria</taxon>
        <taxon>Pseudomonadati</taxon>
        <taxon>Bacteroidota</taxon>
        <taxon>Sphingobacteriia</taxon>
        <taxon>Sphingobacteriales</taxon>
        <taxon>Sphingobacteriaceae</taxon>
        <taxon>Mucilaginibacter</taxon>
    </lineage>
</organism>